<dbReference type="InterPro" id="IPR036388">
    <property type="entry name" value="WH-like_DNA-bd_sf"/>
</dbReference>
<dbReference type="Gene3D" id="1.10.10.10">
    <property type="entry name" value="Winged helix-like DNA-binding domain superfamily/Winged helix DNA-binding domain"/>
    <property type="match status" value="1"/>
</dbReference>
<dbReference type="SMART" id="SM01012">
    <property type="entry name" value="ANTAR"/>
    <property type="match status" value="1"/>
</dbReference>
<reference evidence="3 4" key="1">
    <citation type="submission" date="2021-01" db="EMBL/GenBank/DDBJ databases">
        <title>Genome seq and assembly of Nocardiodes sp. G10.</title>
        <authorList>
            <person name="Chhetri G."/>
        </authorList>
    </citation>
    <scope>NUCLEOTIDE SEQUENCE [LARGE SCALE GENOMIC DNA]</scope>
    <source>
        <strain evidence="3 4">G10</strain>
    </source>
</reference>
<sequence length="76" mass="7919">MIGQAEGILMERLGVGPDEAFTYLRRVSSHTNRKLADIAADIAEHRGQLSAPPSAPPSWTPGVPSAPPSAGPSLTD</sequence>
<dbReference type="PROSITE" id="PS50921">
    <property type="entry name" value="ANTAR"/>
    <property type="match status" value="1"/>
</dbReference>
<feature type="domain" description="ANTAR" evidence="2">
    <location>
        <begin position="1"/>
        <end position="43"/>
    </location>
</feature>
<accession>A0ABS1L9Y6</accession>
<dbReference type="EMBL" id="JAERSG010000003">
    <property type="protein sequence ID" value="MBL0748332.1"/>
    <property type="molecule type" value="Genomic_DNA"/>
</dbReference>
<gene>
    <name evidence="3" type="ORF">JI751_11990</name>
</gene>
<evidence type="ECO:0000313" key="3">
    <source>
        <dbReference type="EMBL" id="MBL0748332.1"/>
    </source>
</evidence>
<protein>
    <submittedName>
        <fullName evidence="3">ANTAR domain-containing protein</fullName>
    </submittedName>
</protein>
<feature type="region of interest" description="Disordered" evidence="1">
    <location>
        <begin position="43"/>
        <end position="76"/>
    </location>
</feature>
<keyword evidence="4" id="KW-1185">Reference proteome</keyword>
<organism evidence="3 4">
    <name type="scientific">Nocardioides baculatus</name>
    <dbReference type="NCBI Taxonomy" id="2801337"/>
    <lineage>
        <taxon>Bacteria</taxon>
        <taxon>Bacillati</taxon>
        <taxon>Actinomycetota</taxon>
        <taxon>Actinomycetes</taxon>
        <taxon>Propionibacteriales</taxon>
        <taxon>Nocardioidaceae</taxon>
        <taxon>Nocardioides</taxon>
    </lineage>
</organism>
<evidence type="ECO:0000256" key="1">
    <source>
        <dbReference type="SAM" id="MobiDB-lite"/>
    </source>
</evidence>
<dbReference type="InterPro" id="IPR011006">
    <property type="entry name" value="CheY-like_superfamily"/>
</dbReference>
<evidence type="ECO:0000313" key="4">
    <source>
        <dbReference type="Proteomes" id="UP000636918"/>
    </source>
</evidence>
<dbReference type="Proteomes" id="UP000636918">
    <property type="component" value="Unassembled WGS sequence"/>
</dbReference>
<dbReference type="Pfam" id="PF03861">
    <property type="entry name" value="ANTAR"/>
    <property type="match status" value="1"/>
</dbReference>
<dbReference type="InterPro" id="IPR005561">
    <property type="entry name" value="ANTAR"/>
</dbReference>
<proteinExistence type="predicted"/>
<dbReference type="SUPFAM" id="SSF52172">
    <property type="entry name" value="CheY-like"/>
    <property type="match status" value="1"/>
</dbReference>
<evidence type="ECO:0000259" key="2">
    <source>
        <dbReference type="PROSITE" id="PS50921"/>
    </source>
</evidence>
<comment type="caution">
    <text evidence="3">The sequence shown here is derived from an EMBL/GenBank/DDBJ whole genome shotgun (WGS) entry which is preliminary data.</text>
</comment>
<name>A0ABS1L9Y6_9ACTN</name>
<feature type="compositionally biased region" description="Pro residues" evidence="1">
    <location>
        <begin position="53"/>
        <end position="70"/>
    </location>
</feature>